<name>A0A1I0GMK0_9GAMM</name>
<accession>A0A1I0GMK0</accession>
<feature type="chain" id="PRO_5011652108" description="DUF4124 domain-containing protein" evidence="2">
    <location>
        <begin position="20"/>
        <end position="148"/>
    </location>
</feature>
<dbReference type="EMBL" id="FOHZ01000019">
    <property type="protein sequence ID" value="SET72498.1"/>
    <property type="molecule type" value="Genomic_DNA"/>
</dbReference>
<protein>
    <recommendedName>
        <fullName evidence="3">DUF4124 domain-containing protein</fullName>
    </recommendedName>
</protein>
<feature type="signal peptide" evidence="2">
    <location>
        <begin position="1"/>
        <end position="19"/>
    </location>
</feature>
<dbReference type="STRING" id="430453.SAMN04487962_11951"/>
<dbReference type="Pfam" id="PF13511">
    <property type="entry name" value="DUF4124"/>
    <property type="match status" value="1"/>
</dbReference>
<proteinExistence type="predicted"/>
<feature type="domain" description="DUF4124" evidence="3">
    <location>
        <begin position="8"/>
        <end position="61"/>
    </location>
</feature>
<evidence type="ECO:0000313" key="5">
    <source>
        <dbReference type="Proteomes" id="UP000198762"/>
    </source>
</evidence>
<evidence type="ECO:0000256" key="2">
    <source>
        <dbReference type="SAM" id="SignalP"/>
    </source>
</evidence>
<keyword evidence="2" id="KW-0732">Signal</keyword>
<evidence type="ECO:0000256" key="1">
    <source>
        <dbReference type="SAM" id="MobiDB-lite"/>
    </source>
</evidence>
<sequence>MNVFLLLLCLLATPVAALAGTYRWVDENGQTHFGDRPPAGAVSDEVKVTPAPVDEDAAARARKARVNEFLEQSEKQRAERNEAKARQEAAAEERQARCEQLRGRLKYLKSVSKIYRINNDGERVYVDDEENERLRREFTARVQSECGA</sequence>
<evidence type="ECO:0000313" key="4">
    <source>
        <dbReference type="EMBL" id="SET72498.1"/>
    </source>
</evidence>
<organism evidence="4 5">
    <name type="scientific">Marinobacter segnicrescens</name>
    <dbReference type="NCBI Taxonomy" id="430453"/>
    <lineage>
        <taxon>Bacteria</taxon>
        <taxon>Pseudomonadati</taxon>
        <taxon>Pseudomonadota</taxon>
        <taxon>Gammaproteobacteria</taxon>
        <taxon>Pseudomonadales</taxon>
        <taxon>Marinobacteraceae</taxon>
        <taxon>Marinobacter</taxon>
    </lineage>
</organism>
<dbReference type="Proteomes" id="UP000198762">
    <property type="component" value="Unassembled WGS sequence"/>
</dbReference>
<dbReference type="AlphaFoldDB" id="A0A1I0GMK0"/>
<keyword evidence="5" id="KW-1185">Reference proteome</keyword>
<dbReference type="RefSeq" id="WP_177186078.1">
    <property type="nucleotide sequence ID" value="NZ_FOHZ01000019.1"/>
</dbReference>
<gene>
    <name evidence="4" type="ORF">SAMN04487962_11951</name>
</gene>
<evidence type="ECO:0000259" key="3">
    <source>
        <dbReference type="Pfam" id="PF13511"/>
    </source>
</evidence>
<feature type="region of interest" description="Disordered" evidence="1">
    <location>
        <begin position="69"/>
        <end position="93"/>
    </location>
</feature>
<dbReference type="InterPro" id="IPR025392">
    <property type="entry name" value="DUF4124"/>
</dbReference>
<reference evidence="5" key="1">
    <citation type="submission" date="2016-10" db="EMBL/GenBank/DDBJ databases">
        <authorList>
            <person name="Varghese N."/>
            <person name="Submissions S."/>
        </authorList>
    </citation>
    <scope>NUCLEOTIDE SEQUENCE [LARGE SCALE GENOMIC DNA]</scope>
    <source>
        <strain evidence="5">CGMCC 1.6489</strain>
    </source>
</reference>